<keyword evidence="2" id="KW-1185">Reference proteome</keyword>
<comment type="caution">
    <text evidence="1">The sequence shown here is derived from an EMBL/GenBank/DDBJ whole genome shotgun (WGS) entry which is preliminary data.</text>
</comment>
<organism evidence="1 2">
    <name type="scientific">Choristoneura fumiferana</name>
    <name type="common">Spruce budworm moth</name>
    <name type="synonym">Archips fumiferana</name>
    <dbReference type="NCBI Taxonomy" id="7141"/>
    <lineage>
        <taxon>Eukaryota</taxon>
        <taxon>Metazoa</taxon>
        <taxon>Ecdysozoa</taxon>
        <taxon>Arthropoda</taxon>
        <taxon>Hexapoda</taxon>
        <taxon>Insecta</taxon>
        <taxon>Pterygota</taxon>
        <taxon>Neoptera</taxon>
        <taxon>Endopterygota</taxon>
        <taxon>Lepidoptera</taxon>
        <taxon>Glossata</taxon>
        <taxon>Ditrysia</taxon>
        <taxon>Tortricoidea</taxon>
        <taxon>Tortricidae</taxon>
        <taxon>Tortricinae</taxon>
        <taxon>Choristoneura</taxon>
    </lineage>
</organism>
<gene>
    <name evidence="1" type="ORF">MSG28_012581</name>
</gene>
<evidence type="ECO:0000313" key="2">
    <source>
        <dbReference type="Proteomes" id="UP001064048"/>
    </source>
</evidence>
<sequence length="429" mass="48807">MADEDFEIEYLDEDEDVVQQCVQTVDAAASAAVALPNFPVAPKLEDNLTAPEIDTSSLLVERTPVGRPPNKRKKKREEEDSDYNPNQSDEDYEPGPRRPYKKKQTMTPRPAPTPEIKKYKPTNMSKKEEIKFRRDMGVKIPNFEDPLCLPVKAIINDENDLKKVKNWNNICLNSFKNHDTVLKPDVGVTVRSHRDVVLRNVKNKLTGKSEVTVWSKLSVHSTTDKKAEVFQSVLPKFREAKLLDYPLALPKKMKPSRTVSTVVISKEEDKAELMVVYKPQQAVSAVYRLVDDQSAEAGGPGKKEEDKKQHLQELTVCRVCAPCYQGSWRGFKKTTKKKSVVCPICVRTFVSVYNLLAHVKTHSADEVHRNKKVLGKALATVVDYHYRCRMCQEKCVSIKELRKHVLTHQSSEQFQCEVCNRVIKNASSI</sequence>
<proteinExistence type="predicted"/>
<protein>
    <submittedName>
        <fullName evidence="1">Uncharacterized protein</fullName>
    </submittedName>
</protein>
<reference evidence="1 2" key="1">
    <citation type="journal article" date="2022" name="Genome Biol. Evol.">
        <title>The Spruce Budworm Genome: Reconstructing the Evolutionary History of Antifreeze Proteins.</title>
        <authorList>
            <person name="Beliveau C."/>
            <person name="Gagne P."/>
            <person name="Picq S."/>
            <person name="Vernygora O."/>
            <person name="Keeling C.I."/>
            <person name="Pinkney K."/>
            <person name="Doucet D."/>
            <person name="Wen F."/>
            <person name="Johnston J.S."/>
            <person name="Maaroufi H."/>
            <person name="Boyle B."/>
            <person name="Laroche J."/>
            <person name="Dewar K."/>
            <person name="Juretic N."/>
            <person name="Blackburn G."/>
            <person name="Nisole A."/>
            <person name="Brunet B."/>
            <person name="Brandao M."/>
            <person name="Lumley L."/>
            <person name="Duan J."/>
            <person name="Quan G."/>
            <person name="Lucarotti C.J."/>
            <person name="Roe A.D."/>
            <person name="Sperling F.A.H."/>
            <person name="Levesque R.C."/>
            <person name="Cusson M."/>
        </authorList>
    </citation>
    <scope>NUCLEOTIDE SEQUENCE [LARGE SCALE GENOMIC DNA]</scope>
    <source>
        <strain evidence="1">Glfc:IPQL:Cfum</strain>
    </source>
</reference>
<accession>A0ACC0JH75</accession>
<evidence type="ECO:0000313" key="1">
    <source>
        <dbReference type="EMBL" id="KAI8423449.1"/>
    </source>
</evidence>
<dbReference type="EMBL" id="CM046122">
    <property type="protein sequence ID" value="KAI8423449.1"/>
    <property type="molecule type" value="Genomic_DNA"/>
</dbReference>
<name>A0ACC0JH75_CHOFU</name>
<dbReference type="Proteomes" id="UP001064048">
    <property type="component" value="Chromosome 22"/>
</dbReference>